<organism evidence="2 3">
    <name type="scientific">Teladorsagia circumcincta</name>
    <name type="common">Brown stomach worm</name>
    <name type="synonym">Ostertagia circumcincta</name>
    <dbReference type="NCBI Taxonomy" id="45464"/>
    <lineage>
        <taxon>Eukaryota</taxon>
        <taxon>Metazoa</taxon>
        <taxon>Ecdysozoa</taxon>
        <taxon>Nematoda</taxon>
        <taxon>Chromadorea</taxon>
        <taxon>Rhabditida</taxon>
        <taxon>Rhabditina</taxon>
        <taxon>Rhabditomorpha</taxon>
        <taxon>Strongyloidea</taxon>
        <taxon>Trichostrongylidae</taxon>
        <taxon>Teladorsagia</taxon>
    </lineage>
</organism>
<dbReference type="EMBL" id="KZ345502">
    <property type="protein sequence ID" value="PIO73179.1"/>
    <property type="molecule type" value="Genomic_DNA"/>
</dbReference>
<feature type="non-terminal residue" evidence="2">
    <location>
        <position position="1"/>
    </location>
</feature>
<name>A0A2G9USH0_TELCI</name>
<evidence type="ECO:0000313" key="3">
    <source>
        <dbReference type="Proteomes" id="UP000230423"/>
    </source>
</evidence>
<keyword evidence="1" id="KW-1133">Transmembrane helix</keyword>
<gene>
    <name evidence="2" type="ORF">TELCIR_04846</name>
</gene>
<dbReference type="AlphaFoldDB" id="A0A2G9USH0"/>
<feature type="transmembrane region" description="Helical" evidence="1">
    <location>
        <begin position="35"/>
        <end position="57"/>
    </location>
</feature>
<feature type="transmembrane region" description="Helical" evidence="1">
    <location>
        <begin position="63"/>
        <end position="82"/>
    </location>
</feature>
<dbReference type="OrthoDB" id="10456228at2759"/>
<keyword evidence="1" id="KW-0472">Membrane</keyword>
<dbReference type="Proteomes" id="UP000230423">
    <property type="component" value="Unassembled WGS sequence"/>
</dbReference>
<sequence length="170" mass="18956">FEHRVLWSSVLSGLMIIASMVFATLTVRLVESRQIILISILAIISVAGLYIGLPLVAYRRRDIIFATVQLVLCFIIVLISYCQRAFEANEKNSSNVSLVPSTTGRRSQQLQPYWVDGSVYRPNVQKPYDDYHLAATMAHRADNAAVHQDVAPAPSVKYGLCEYGKGINKI</sequence>
<proteinExistence type="predicted"/>
<protein>
    <recommendedName>
        <fullName evidence="4">G-protein coupled receptors family 3 profile domain-containing protein</fullName>
    </recommendedName>
</protein>
<reference evidence="2 3" key="1">
    <citation type="submission" date="2015-09" db="EMBL/GenBank/DDBJ databases">
        <title>Draft genome of the parasitic nematode Teladorsagia circumcincta isolate WARC Sus (inbred).</title>
        <authorList>
            <person name="Mitreva M."/>
        </authorList>
    </citation>
    <scope>NUCLEOTIDE SEQUENCE [LARGE SCALE GENOMIC DNA]</scope>
    <source>
        <strain evidence="2 3">S</strain>
    </source>
</reference>
<evidence type="ECO:0008006" key="4">
    <source>
        <dbReference type="Google" id="ProtNLM"/>
    </source>
</evidence>
<keyword evidence="3" id="KW-1185">Reference proteome</keyword>
<accession>A0A2G9USH0</accession>
<feature type="transmembrane region" description="Helical" evidence="1">
    <location>
        <begin position="6"/>
        <end position="23"/>
    </location>
</feature>
<evidence type="ECO:0000313" key="2">
    <source>
        <dbReference type="EMBL" id="PIO73179.1"/>
    </source>
</evidence>
<evidence type="ECO:0000256" key="1">
    <source>
        <dbReference type="SAM" id="Phobius"/>
    </source>
</evidence>
<keyword evidence="1" id="KW-0812">Transmembrane</keyword>